<dbReference type="STRING" id="420778.A0A1S8BEA7"/>
<accession>A0A1S8BEA7</accession>
<dbReference type="Pfam" id="PF06985">
    <property type="entry name" value="HET"/>
    <property type="match status" value="1"/>
</dbReference>
<evidence type="ECO:0000313" key="3">
    <source>
        <dbReference type="Proteomes" id="UP000190776"/>
    </source>
</evidence>
<protein>
    <recommendedName>
        <fullName evidence="1">Heterokaryon incompatibility domain-containing protein</fullName>
    </recommendedName>
</protein>
<dbReference type="PANTHER" id="PTHR24148:SF82">
    <property type="entry name" value="HETEROKARYON INCOMPATIBILITY DOMAIN-CONTAINING PROTEIN"/>
    <property type="match status" value="1"/>
</dbReference>
<organism evidence="2 3">
    <name type="scientific">Diplodia seriata</name>
    <dbReference type="NCBI Taxonomy" id="420778"/>
    <lineage>
        <taxon>Eukaryota</taxon>
        <taxon>Fungi</taxon>
        <taxon>Dikarya</taxon>
        <taxon>Ascomycota</taxon>
        <taxon>Pezizomycotina</taxon>
        <taxon>Dothideomycetes</taxon>
        <taxon>Dothideomycetes incertae sedis</taxon>
        <taxon>Botryosphaeriales</taxon>
        <taxon>Botryosphaeriaceae</taxon>
        <taxon>Diplodia</taxon>
    </lineage>
</organism>
<evidence type="ECO:0000259" key="1">
    <source>
        <dbReference type="Pfam" id="PF06985"/>
    </source>
</evidence>
<dbReference type="PANTHER" id="PTHR24148">
    <property type="entry name" value="ANKYRIN REPEAT DOMAIN-CONTAINING PROTEIN 39 HOMOLOG-RELATED"/>
    <property type="match status" value="1"/>
</dbReference>
<dbReference type="Proteomes" id="UP000190776">
    <property type="component" value="Unassembled WGS sequence"/>
</dbReference>
<dbReference type="InterPro" id="IPR052895">
    <property type="entry name" value="HetReg/Transcr_Mod"/>
</dbReference>
<proteinExistence type="predicted"/>
<reference evidence="2 3" key="1">
    <citation type="submission" date="2017-01" db="EMBL/GenBank/DDBJ databases">
        <title>Draft genome sequence of Diplodia seriata F98.1, a fungal species involved in grapevine trunk diseases.</title>
        <authorList>
            <person name="Robert-Siegwald G."/>
            <person name="Vallet J."/>
            <person name="Abou-Mansour E."/>
            <person name="Xu J."/>
            <person name="Rey P."/>
            <person name="Bertsch C."/>
            <person name="Rego C."/>
            <person name="Larignon P."/>
            <person name="Fontaine F."/>
            <person name="Lebrun M.-H."/>
        </authorList>
    </citation>
    <scope>NUCLEOTIDE SEQUENCE [LARGE SCALE GENOMIC DNA]</scope>
    <source>
        <strain evidence="2 3">F98.1</strain>
    </source>
</reference>
<dbReference type="AlphaFoldDB" id="A0A1S8BEA7"/>
<dbReference type="InterPro" id="IPR010730">
    <property type="entry name" value="HET"/>
</dbReference>
<comment type="caution">
    <text evidence="2">The sequence shown here is derived from an EMBL/GenBank/DDBJ whole genome shotgun (WGS) entry which is preliminary data.</text>
</comment>
<dbReference type="EMBL" id="MSZU01000081">
    <property type="protein sequence ID" value="OMP85776.1"/>
    <property type="molecule type" value="Genomic_DNA"/>
</dbReference>
<name>A0A1S8BEA7_9PEZI</name>
<feature type="domain" description="Heterokaryon incompatibility" evidence="1">
    <location>
        <begin position="3"/>
        <end position="92"/>
    </location>
</feature>
<evidence type="ECO:0000313" key="2">
    <source>
        <dbReference type="EMBL" id="OMP85776.1"/>
    </source>
</evidence>
<gene>
    <name evidence="2" type="ORF">BK809_0001987</name>
</gene>
<sequence length="494" mass="55886">MGERTHQVRWMSRIYSSAFRVLVYLGEASESSKTLFDFLNGTARIEKAMMRSPSSAYRLSYDTSASIRLQVTKGIDELFTRPWFFRTWVIQEAALAKQAVVICGNDFVPWNSLSIINLNLTSQPWNLYRWAAAGGIPRSADPSKDFLNHVPPTIRLQLGHTDQSRNLWNLVRDVRACRADDPRDKVFAVLGLANDMNARPFVPDYSKTVVETYLDFATYLISESKVSLADVVRESQSQTHIAEVPSWVPDWSVEPMPFAVPQDFRALLSRAQPGPETDISTLVPTRGGTLDFLGKEIDIVHCMDVEYAPGKPIVRRILRAMPAYRSLIVPRIKSWWQEAFASWEENGSIHGIRVSGPPQIPRVIRHLNKLFLRILGSCSPHQEEQLPRHWMPCTTCLGPLSQSLKSLLSMLESSSTPGHTLFLGENCIFVGAGPLAMMEGDAVCLLAGLEFPWVLRPHRDGYRLVGECAFFEPGEHCEKCEPPEPREWKRMIIY</sequence>
<dbReference type="OrthoDB" id="2157530at2759"/>